<accession>A0A7C4CBY5</accession>
<gene>
    <name evidence="1" type="ORF">ENS41_08330</name>
</gene>
<protein>
    <submittedName>
        <fullName evidence="1">Uncharacterized protein</fullName>
    </submittedName>
</protein>
<name>A0A7C4CBY5_UNCW3</name>
<evidence type="ECO:0000313" key="1">
    <source>
        <dbReference type="EMBL" id="HGK28931.1"/>
    </source>
</evidence>
<comment type="caution">
    <text evidence="1">The sequence shown here is derived from an EMBL/GenBank/DDBJ whole genome shotgun (WGS) entry which is preliminary data.</text>
</comment>
<proteinExistence type="predicted"/>
<dbReference type="AlphaFoldDB" id="A0A7C4CBY5"/>
<dbReference type="EMBL" id="DSUT01000176">
    <property type="protein sequence ID" value="HGK28931.1"/>
    <property type="molecule type" value="Genomic_DNA"/>
</dbReference>
<dbReference type="PROSITE" id="PS51257">
    <property type="entry name" value="PROKAR_LIPOPROTEIN"/>
    <property type="match status" value="1"/>
</dbReference>
<sequence>MRRTVVGLLSVAAAFAIIFSLSCQRTNDLDEKALRIVSVNKGEPVRVDLADFGVYRDPEDPEAEPVLFAVTSEKVVDIELQYVEIGVGMPTWTPYQASIRQFEITYRWVMGEEANSPPDRVRLPMRAAVVSDPSGDKTTTARLTIAPTAWQTTFFDIPDDPFEGSDPAVYSATIKVSGYDDASGMSLEAKTDVEVSIANYWDDISRIGQ</sequence>
<organism evidence="1">
    <name type="scientific">candidate division WOR-3 bacterium</name>
    <dbReference type="NCBI Taxonomy" id="2052148"/>
    <lineage>
        <taxon>Bacteria</taxon>
        <taxon>Bacteria division WOR-3</taxon>
    </lineage>
</organism>
<reference evidence="1" key="1">
    <citation type="journal article" date="2020" name="mSystems">
        <title>Genome- and Community-Level Interaction Insights into Carbon Utilization and Element Cycling Functions of Hydrothermarchaeota in Hydrothermal Sediment.</title>
        <authorList>
            <person name="Zhou Z."/>
            <person name="Liu Y."/>
            <person name="Xu W."/>
            <person name="Pan J."/>
            <person name="Luo Z.H."/>
            <person name="Li M."/>
        </authorList>
    </citation>
    <scope>NUCLEOTIDE SEQUENCE [LARGE SCALE GENOMIC DNA]</scope>
    <source>
        <strain evidence="1">SpSt-488</strain>
    </source>
</reference>